<accession>A0A8J5JFT4</accession>
<name>A0A8J5JFT4_HOMAM</name>
<dbReference type="AlphaFoldDB" id="A0A8J5JFT4"/>
<protein>
    <submittedName>
        <fullName evidence="2">Uncharacterized protein</fullName>
    </submittedName>
</protein>
<sequence>MMTYHRLGLTSVMSTRRVLIAGIVWALMVFISWGSAKLYLTTTFSIPTLITSTHNDAVRQAHHHQQCQAMFTIDKGKGGGIWYTDAPYEKLSRQLTSLLADTEFNVSSDKANASVRMHSGPRLQLMEGSVPYIPCQIRHYEAKDVERCSAARAAKGKKTWIAFVGDSNQRQKVYSLMRFLPPELMYTFYLGNKQVTREEFRRAVTYHVHRPPTFDILGRRPSTTSKTTKTSTTSTTTTSSTSDLPGSYHLDTSNHSHSDTDDAGGYRGLKRDSNKGSSSNEKNEHDNFNGQNGINSHNGFNGMNGQDGINGLNGANDYGINRYNAINGYNGTDSHNSTNGLNNNGHNGINGHTGLGAYDENNDSKGEEEEEDPSDFSYSEEELLEEDVPLDSYDLRVTLVWAPGGSLKIMSSYTEDHLEQRVTKLQDWAKGDVVPDVMVVGYATWFIVMRTALGELSHFTNLHRLSHPLVQTLSRLAHKTRMLLWSQSRPTGTWQWDSTLPFNLANLRECQAYKQAKLYADPIYSRKASWWQCNDVQHASFETNANEIHMLFNFLCNSYLSTPQQYCCS</sequence>
<dbReference type="Proteomes" id="UP000747542">
    <property type="component" value="Unassembled WGS sequence"/>
</dbReference>
<reference evidence="2" key="1">
    <citation type="journal article" date="2021" name="Sci. Adv.">
        <title>The American lobster genome reveals insights on longevity, neural, and immune adaptations.</title>
        <authorList>
            <person name="Polinski J.M."/>
            <person name="Zimin A.V."/>
            <person name="Clark K.F."/>
            <person name="Kohn A.B."/>
            <person name="Sadowski N."/>
            <person name="Timp W."/>
            <person name="Ptitsyn A."/>
            <person name="Khanna P."/>
            <person name="Romanova D.Y."/>
            <person name="Williams P."/>
            <person name="Greenwood S.J."/>
            <person name="Moroz L.L."/>
            <person name="Walt D.R."/>
            <person name="Bodnar A.G."/>
        </authorList>
    </citation>
    <scope>NUCLEOTIDE SEQUENCE</scope>
    <source>
        <strain evidence="2">GMGI-L3</strain>
    </source>
</reference>
<evidence type="ECO:0000313" key="2">
    <source>
        <dbReference type="EMBL" id="KAG7155463.1"/>
    </source>
</evidence>
<proteinExistence type="predicted"/>
<evidence type="ECO:0000313" key="3">
    <source>
        <dbReference type="Proteomes" id="UP000747542"/>
    </source>
</evidence>
<feature type="compositionally biased region" description="Low complexity" evidence="1">
    <location>
        <begin position="222"/>
        <end position="242"/>
    </location>
</feature>
<organism evidence="2 3">
    <name type="scientific">Homarus americanus</name>
    <name type="common">American lobster</name>
    <dbReference type="NCBI Taxonomy" id="6706"/>
    <lineage>
        <taxon>Eukaryota</taxon>
        <taxon>Metazoa</taxon>
        <taxon>Ecdysozoa</taxon>
        <taxon>Arthropoda</taxon>
        <taxon>Crustacea</taxon>
        <taxon>Multicrustacea</taxon>
        <taxon>Malacostraca</taxon>
        <taxon>Eumalacostraca</taxon>
        <taxon>Eucarida</taxon>
        <taxon>Decapoda</taxon>
        <taxon>Pleocyemata</taxon>
        <taxon>Astacidea</taxon>
        <taxon>Nephropoidea</taxon>
        <taxon>Nephropidae</taxon>
        <taxon>Homarus</taxon>
    </lineage>
</organism>
<feature type="compositionally biased region" description="Acidic residues" evidence="1">
    <location>
        <begin position="366"/>
        <end position="380"/>
    </location>
</feature>
<feature type="region of interest" description="Disordered" evidence="1">
    <location>
        <begin position="213"/>
        <end position="302"/>
    </location>
</feature>
<feature type="compositionally biased region" description="Polar residues" evidence="1">
    <location>
        <begin position="288"/>
        <end position="302"/>
    </location>
</feature>
<keyword evidence="3" id="KW-1185">Reference proteome</keyword>
<feature type="compositionally biased region" description="Low complexity" evidence="1">
    <location>
        <begin position="337"/>
        <end position="356"/>
    </location>
</feature>
<gene>
    <name evidence="2" type="ORF">Hamer_G022610</name>
</gene>
<feature type="region of interest" description="Disordered" evidence="1">
    <location>
        <begin position="337"/>
        <end position="380"/>
    </location>
</feature>
<evidence type="ECO:0000256" key="1">
    <source>
        <dbReference type="SAM" id="MobiDB-lite"/>
    </source>
</evidence>
<comment type="caution">
    <text evidence="2">The sequence shown here is derived from an EMBL/GenBank/DDBJ whole genome shotgun (WGS) entry which is preliminary data.</text>
</comment>
<dbReference type="EMBL" id="JAHLQT010041542">
    <property type="protein sequence ID" value="KAG7155463.1"/>
    <property type="molecule type" value="Genomic_DNA"/>
</dbReference>